<evidence type="ECO:0008006" key="4">
    <source>
        <dbReference type="Google" id="ProtNLM"/>
    </source>
</evidence>
<protein>
    <recommendedName>
        <fullName evidence="4">Transcription and mRNA export factor SUS1</fullName>
    </recommendedName>
</protein>
<comment type="caution">
    <text evidence="2">The sequence shown here is derived from an EMBL/GenBank/DDBJ whole genome shotgun (WGS) entry which is preliminary data.</text>
</comment>
<dbReference type="GO" id="GO:0003713">
    <property type="term" value="F:transcription coactivator activity"/>
    <property type="evidence" value="ECO:0007669"/>
    <property type="project" value="InterPro"/>
</dbReference>
<keyword evidence="3" id="KW-1185">Reference proteome</keyword>
<dbReference type="GO" id="GO:0005643">
    <property type="term" value="C:nuclear pore"/>
    <property type="evidence" value="ECO:0007669"/>
    <property type="project" value="InterPro"/>
</dbReference>
<name>A0A9P4Q4T2_9PEZI</name>
<dbReference type="GO" id="GO:0006406">
    <property type="term" value="P:mRNA export from nucleus"/>
    <property type="evidence" value="ECO:0007669"/>
    <property type="project" value="InterPro"/>
</dbReference>
<dbReference type="GO" id="GO:0000124">
    <property type="term" value="C:SAGA complex"/>
    <property type="evidence" value="ECO:0007669"/>
    <property type="project" value="InterPro"/>
</dbReference>
<evidence type="ECO:0000313" key="2">
    <source>
        <dbReference type="EMBL" id="KAF2718446.1"/>
    </source>
</evidence>
<dbReference type="InterPro" id="IPR018783">
    <property type="entry name" value="TF_ENY2"/>
</dbReference>
<sequence length="130" mass="13862">MAASTPKVAVNGSTSGASPSTQDAITQALLQNGGVSRIQRALRQRLDEQGWSENLRKYIIAQLRSGDSKTYSELRDKLEGIIKVEGVNGAALGNGSVDGNTENLVVSRDAAMGGVEAIKRELEKVCEMEK</sequence>
<dbReference type="EMBL" id="MU003824">
    <property type="protein sequence ID" value="KAF2718446.1"/>
    <property type="molecule type" value="Genomic_DNA"/>
</dbReference>
<feature type="region of interest" description="Disordered" evidence="1">
    <location>
        <begin position="1"/>
        <end position="22"/>
    </location>
</feature>
<dbReference type="AlphaFoldDB" id="A0A9P4Q4T2"/>
<dbReference type="InterPro" id="IPR038212">
    <property type="entry name" value="TF_EnY2_sf"/>
</dbReference>
<gene>
    <name evidence="2" type="ORF">K431DRAFT_135125</name>
</gene>
<dbReference type="OrthoDB" id="5355007at2759"/>
<evidence type="ECO:0000313" key="3">
    <source>
        <dbReference type="Proteomes" id="UP000799441"/>
    </source>
</evidence>
<evidence type="ECO:0000256" key="1">
    <source>
        <dbReference type="SAM" id="MobiDB-lite"/>
    </source>
</evidence>
<accession>A0A9P4Q4T2</accession>
<dbReference type="Proteomes" id="UP000799441">
    <property type="component" value="Unassembled WGS sequence"/>
</dbReference>
<reference evidence="2" key="1">
    <citation type="journal article" date="2020" name="Stud. Mycol.">
        <title>101 Dothideomycetes genomes: a test case for predicting lifestyles and emergence of pathogens.</title>
        <authorList>
            <person name="Haridas S."/>
            <person name="Albert R."/>
            <person name="Binder M."/>
            <person name="Bloem J."/>
            <person name="Labutti K."/>
            <person name="Salamov A."/>
            <person name="Andreopoulos B."/>
            <person name="Baker S."/>
            <person name="Barry K."/>
            <person name="Bills G."/>
            <person name="Bluhm B."/>
            <person name="Cannon C."/>
            <person name="Castanera R."/>
            <person name="Culley D."/>
            <person name="Daum C."/>
            <person name="Ezra D."/>
            <person name="Gonzalez J."/>
            <person name="Henrissat B."/>
            <person name="Kuo A."/>
            <person name="Liang C."/>
            <person name="Lipzen A."/>
            <person name="Lutzoni F."/>
            <person name="Magnuson J."/>
            <person name="Mondo S."/>
            <person name="Nolan M."/>
            <person name="Ohm R."/>
            <person name="Pangilinan J."/>
            <person name="Park H.-J."/>
            <person name="Ramirez L."/>
            <person name="Alfaro M."/>
            <person name="Sun H."/>
            <person name="Tritt A."/>
            <person name="Yoshinaga Y."/>
            <person name="Zwiers L.-H."/>
            <person name="Turgeon B."/>
            <person name="Goodwin S."/>
            <person name="Spatafora J."/>
            <person name="Crous P."/>
            <person name="Grigoriev I."/>
        </authorList>
    </citation>
    <scope>NUCLEOTIDE SEQUENCE</scope>
    <source>
        <strain evidence="2">CBS 116435</strain>
    </source>
</reference>
<feature type="compositionally biased region" description="Polar residues" evidence="1">
    <location>
        <begin position="11"/>
        <end position="22"/>
    </location>
</feature>
<proteinExistence type="predicted"/>
<dbReference type="Pfam" id="PF10163">
    <property type="entry name" value="EnY2"/>
    <property type="match status" value="1"/>
</dbReference>
<organism evidence="2 3">
    <name type="scientific">Polychaeton citri CBS 116435</name>
    <dbReference type="NCBI Taxonomy" id="1314669"/>
    <lineage>
        <taxon>Eukaryota</taxon>
        <taxon>Fungi</taxon>
        <taxon>Dikarya</taxon>
        <taxon>Ascomycota</taxon>
        <taxon>Pezizomycotina</taxon>
        <taxon>Dothideomycetes</taxon>
        <taxon>Dothideomycetidae</taxon>
        <taxon>Capnodiales</taxon>
        <taxon>Capnodiaceae</taxon>
        <taxon>Polychaeton</taxon>
    </lineage>
</organism>
<dbReference type="Gene3D" id="1.10.246.140">
    <property type="match status" value="1"/>
</dbReference>